<dbReference type="AlphaFoldDB" id="A0A1Z5IYB3"/>
<dbReference type="InterPro" id="IPR000182">
    <property type="entry name" value="GNAT_dom"/>
</dbReference>
<dbReference type="PANTHER" id="PTHR43617:SF20">
    <property type="entry name" value="N-ALPHA-ACETYLTRANSFERASE RIMI"/>
    <property type="match status" value="1"/>
</dbReference>
<keyword evidence="1" id="KW-0963">Cytoplasm</keyword>
<evidence type="ECO:0000256" key="1">
    <source>
        <dbReference type="RuleBase" id="RU363094"/>
    </source>
</evidence>
<dbReference type="InterPro" id="IPR016181">
    <property type="entry name" value="Acyl_CoA_acyltransferase"/>
</dbReference>
<organism evidence="3 4">
    <name type="scientific">Secundilactobacillus pentosiphilus</name>
    <dbReference type="NCBI Taxonomy" id="1714682"/>
    <lineage>
        <taxon>Bacteria</taxon>
        <taxon>Bacillati</taxon>
        <taxon>Bacillota</taxon>
        <taxon>Bacilli</taxon>
        <taxon>Lactobacillales</taxon>
        <taxon>Lactobacillaceae</taxon>
        <taxon>Secundilactobacillus</taxon>
    </lineage>
</organism>
<dbReference type="InterPro" id="IPR006464">
    <property type="entry name" value="AcTrfase_RimI/Ard1"/>
</dbReference>
<reference evidence="3 4" key="1">
    <citation type="submission" date="2015-11" db="EMBL/GenBank/DDBJ databases">
        <title>Draft genome sequences of new species of the genus Lactobacillus isolated from orchardgrass silage.</title>
        <authorList>
            <person name="Tohno M."/>
            <person name="Tanizawa Y."/>
            <person name="Arita M."/>
        </authorList>
    </citation>
    <scope>NUCLEOTIDE SEQUENCE [LARGE SCALE GENOMIC DNA]</scope>
    <source>
        <strain evidence="3 4">IWT25</strain>
    </source>
</reference>
<dbReference type="PANTHER" id="PTHR43617">
    <property type="entry name" value="L-AMINO ACID N-ACETYLTRANSFERASE"/>
    <property type="match status" value="1"/>
</dbReference>
<comment type="catalytic activity">
    <reaction evidence="1">
        <text>N-terminal L-alanyl-[ribosomal protein bS18] + acetyl-CoA = N-terminal N(alpha)-acetyl-L-alanyl-[ribosomal protein bS18] + CoA + H(+)</text>
        <dbReference type="Rhea" id="RHEA:43756"/>
        <dbReference type="Rhea" id="RHEA-COMP:10676"/>
        <dbReference type="Rhea" id="RHEA-COMP:10677"/>
        <dbReference type="ChEBI" id="CHEBI:15378"/>
        <dbReference type="ChEBI" id="CHEBI:57287"/>
        <dbReference type="ChEBI" id="CHEBI:57288"/>
        <dbReference type="ChEBI" id="CHEBI:64718"/>
        <dbReference type="ChEBI" id="CHEBI:83683"/>
        <dbReference type="EC" id="2.3.1.266"/>
    </reaction>
</comment>
<dbReference type="InterPro" id="IPR050276">
    <property type="entry name" value="MshD_Acetyltransferase"/>
</dbReference>
<feature type="domain" description="N-acetyltransferase" evidence="2">
    <location>
        <begin position="6"/>
        <end position="151"/>
    </location>
</feature>
<dbReference type="GO" id="GO:0008999">
    <property type="term" value="F:protein-N-terminal-alanine acetyltransferase activity"/>
    <property type="evidence" value="ECO:0007669"/>
    <property type="project" value="UniProtKB-EC"/>
</dbReference>
<dbReference type="RefSeq" id="WP_089121489.1">
    <property type="nucleotide sequence ID" value="NZ_BCMI01000018.1"/>
</dbReference>
<keyword evidence="3" id="KW-0808">Transferase</keyword>
<evidence type="ECO:0000313" key="3">
    <source>
        <dbReference type="EMBL" id="GAX06461.1"/>
    </source>
</evidence>
<comment type="subcellular location">
    <subcellularLocation>
        <location evidence="1">Cytoplasm</location>
    </subcellularLocation>
</comment>
<name>A0A1Z5IYB3_9LACO</name>
<dbReference type="PROSITE" id="PS51186">
    <property type="entry name" value="GNAT"/>
    <property type="match status" value="1"/>
</dbReference>
<comment type="similarity">
    <text evidence="1">Belongs to the acetyltransferase family. RimI subfamily.</text>
</comment>
<dbReference type="CDD" id="cd04301">
    <property type="entry name" value="NAT_SF"/>
    <property type="match status" value="1"/>
</dbReference>
<protein>
    <recommendedName>
        <fullName evidence="1">[Ribosomal protein bS18]-alanine N-acetyltransferase</fullName>
        <ecNumber evidence="1">2.3.1.266</ecNumber>
    </recommendedName>
</protein>
<dbReference type="NCBIfam" id="TIGR01575">
    <property type="entry name" value="rimI"/>
    <property type="match status" value="1"/>
</dbReference>
<comment type="function">
    <text evidence="1">Acetylates the N-terminal alanine of ribosomal protein bS18.</text>
</comment>
<comment type="caution">
    <text evidence="3">The sequence shown here is derived from an EMBL/GenBank/DDBJ whole genome shotgun (WGS) entry which is preliminary data.</text>
</comment>
<dbReference type="SUPFAM" id="SSF55729">
    <property type="entry name" value="Acyl-CoA N-acyltransferases (Nat)"/>
    <property type="match status" value="1"/>
</dbReference>
<proteinExistence type="inferred from homology"/>
<evidence type="ECO:0000259" key="2">
    <source>
        <dbReference type="PROSITE" id="PS51186"/>
    </source>
</evidence>
<dbReference type="Pfam" id="PF00583">
    <property type="entry name" value="Acetyltransf_1"/>
    <property type="match status" value="1"/>
</dbReference>
<dbReference type="EMBL" id="BCMI01000018">
    <property type="protein sequence ID" value="GAX06461.1"/>
    <property type="molecule type" value="Genomic_DNA"/>
</dbReference>
<accession>A0A1Z5IYB3</accession>
<gene>
    <name evidence="3" type="primary">rimI_1</name>
    <name evidence="3" type="ORF">IWT25_01805</name>
</gene>
<dbReference type="Gene3D" id="3.40.630.30">
    <property type="match status" value="1"/>
</dbReference>
<evidence type="ECO:0000313" key="4">
    <source>
        <dbReference type="Proteomes" id="UP000198414"/>
    </source>
</evidence>
<dbReference type="GO" id="GO:0005737">
    <property type="term" value="C:cytoplasm"/>
    <property type="evidence" value="ECO:0007669"/>
    <property type="project" value="UniProtKB-SubCell"/>
</dbReference>
<dbReference type="OrthoDB" id="9794566at2"/>
<dbReference type="Proteomes" id="UP000198414">
    <property type="component" value="Unassembled WGS sequence"/>
</dbReference>
<dbReference type="EC" id="2.3.1.266" evidence="1"/>
<sequence length="151" mass="17270">MPKHKIQIVTKTELIPLVDACARVAKRAYPGDTGWQRQDFQADMVADHRLYAIFYNDDQLVGYVGAIRVLDQVDITGVAVDPVHQRKGWAFKMIRALIESFEGHTQVFLEVRKSNLGARQLYQRVGFSAVNVRKAYYHHPEEDAILMKLSV</sequence>